<evidence type="ECO:0000256" key="3">
    <source>
        <dbReference type="RuleBase" id="RU000524"/>
    </source>
</evidence>
<gene>
    <name evidence="5" type="ORF">PSSU_0404</name>
</gene>
<evidence type="ECO:0000256" key="2">
    <source>
        <dbReference type="PROSITE-ProRule" id="PRU00252"/>
    </source>
</evidence>
<proteinExistence type="predicted"/>
<dbReference type="Gene3D" id="2.40.50.140">
    <property type="entry name" value="Nucleic acid-binding proteins"/>
    <property type="match status" value="1"/>
</dbReference>
<dbReference type="EMBL" id="MWWQ01000005">
    <property type="protein sequence ID" value="OZG52786.1"/>
    <property type="molecule type" value="Genomic_DNA"/>
</dbReference>
<dbReference type="InterPro" id="IPR000424">
    <property type="entry name" value="Primosome_PriB/ssb"/>
</dbReference>
<dbReference type="NCBIfam" id="TIGR00621">
    <property type="entry name" value="ssb"/>
    <property type="match status" value="1"/>
</dbReference>
<evidence type="ECO:0000313" key="6">
    <source>
        <dbReference type="Proteomes" id="UP000216454"/>
    </source>
</evidence>
<dbReference type="AlphaFoldDB" id="A0A261F1I2"/>
<dbReference type="RefSeq" id="WP_157847253.1">
    <property type="nucleotide sequence ID" value="NZ_MWWQ01000005.1"/>
</dbReference>
<dbReference type="GO" id="GO:0003697">
    <property type="term" value="F:single-stranded DNA binding"/>
    <property type="evidence" value="ECO:0007669"/>
    <property type="project" value="InterPro"/>
</dbReference>
<dbReference type="GO" id="GO:0006260">
    <property type="term" value="P:DNA replication"/>
    <property type="evidence" value="ECO:0007669"/>
    <property type="project" value="InterPro"/>
</dbReference>
<evidence type="ECO:0000313" key="5">
    <source>
        <dbReference type="EMBL" id="OZG52786.1"/>
    </source>
</evidence>
<organism evidence="5 6">
    <name type="scientific">Pseudoscardovia suis</name>
    <dbReference type="NCBI Taxonomy" id="987063"/>
    <lineage>
        <taxon>Bacteria</taxon>
        <taxon>Bacillati</taxon>
        <taxon>Actinomycetota</taxon>
        <taxon>Actinomycetes</taxon>
        <taxon>Bifidobacteriales</taxon>
        <taxon>Bifidobacteriaceae</taxon>
        <taxon>Pseudoscardovia</taxon>
    </lineage>
</organism>
<evidence type="ECO:0000256" key="1">
    <source>
        <dbReference type="ARBA" id="ARBA00023125"/>
    </source>
</evidence>
<sequence>MSDGPRLTVTGRLARDPELKRAGQATVCNFTVAYTPRRYDRQRGEWVDGTTLWLECQAWDRGKRTLATNVAGSLRKGQPVIATGTIAENDWTDRDGNNRHSLRLEVDAIGLDLSWRPASPSQGNWSAQAQAQGFADGATSQGARVFGGFGGDKATGGDPWGDAEF</sequence>
<dbReference type="InterPro" id="IPR012340">
    <property type="entry name" value="NA-bd_OB-fold"/>
</dbReference>
<keyword evidence="6" id="KW-1185">Reference proteome</keyword>
<dbReference type="OrthoDB" id="9809878at2"/>
<protein>
    <recommendedName>
        <fullName evidence="3">Single-stranded DNA-binding protein</fullName>
    </recommendedName>
</protein>
<feature type="region of interest" description="Disordered" evidence="4">
    <location>
        <begin position="146"/>
        <end position="165"/>
    </location>
</feature>
<dbReference type="SUPFAM" id="SSF50249">
    <property type="entry name" value="Nucleic acid-binding proteins"/>
    <property type="match status" value="1"/>
</dbReference>
<dbReference type="Proteomes" id="UP000216454">
    <property type="component" value="Unassembled WGS sequence"/>
</dbReference>
<keyword evidence="1 2" id="KW-0238">DNA-binding</keyword>
<dbReference type="InterPro" id="IPR011344">
    <property type="entry name" value="ssDNA-bd"/>
</dbReference>
<name>A0A261F1I2_9BIFI</name>
<comment type="caution">
    <text evidence="5">The sequence shown here is derived from an EMBL/GenBank/DDBJ whole genome shotgun (WGS) entry which is preliminary data.</text>
</comment>
<dbReference type="CDD" id="cd04496">
    <property type="entry name" value="SSB_OBF"/>
    <property type="match status" value="1"/>
</dbReference>
<accession>A0A261F1I2</accession>
<evidence type="ECO:0000256" key="4">
    <source>
        <dbReference type="SAM" id="MobiDB-lite"/>
    </source>
</evidence>
<reference evidence="5 6" key="1">
    <citation type="journal article" date="2017" name="BMC Genomics">
        <title>Comparative genomic and phylogenomic analyses of the Bifidobacteriaceae family.</title>
        <authorList>
            <person name="Lugli G.A."/>
            <person name="Milani C."/>
            <person name="Turroni F."/>
            <person name="Duranti S."/>
            <person name="Mancabelli L."/>
            <person name="Mangifesta M."/>
            <person name="Ferrario C."/>
            <person name="Modesto M."/>
            <person name="Mattarelli P."/>
            <person name="Jiri K."/>
            <person name="van Sinderen D."/>
            <person name="Ventura M."/>
        </authorList>
    </citation>
    <scope>NUCLEOTIDE SEQUENCE [LARGE SCALE GENOMIC DNA]</scope>
    <source>
        <strain evidence="5 6">DSM 24744</strain>
    </source>
</reference>
<dbReference type="PROSITE" id="PS50935">
    <property type="entry name" value="SSB"/>
    <property type="match status" value="1"/>
</dbReference>
<dbReference type="Pfam" id="PF00436">
    <property type="entry name" value="SSB"/>
    <property type="match status" value="1"/>
</dbReference>